<organism evidence="2">
    <name type="scientific">Trypanosoma vivax (strain Y486)</name>
    <dbReference type="NCBI Taxonomy" id="1055687"/>
    <lineage>
        <taxon>Eukaryota</taxon>
        <taxon>Discoba</taxon>
        <taxon>Euglenozoa</taxon>
        <taxon>Kinetoplastea</taxon>
        <taxon>Metakinetoplastina</taxon>
        <taxon>Trypanosomatida</taxon>
        <taxon>Trypanosomatidae</taxon>
        <taxon>Trypanosoma</taxon>
        <taxon>Duttonella</taxon>
    </lineage>
</organism>
<reference evidence="2" key="1">
    <citation type="journal article" date="2012" name="Proc. Natl. Acad. Sci. U.S.A.">
        <title>Antigenic diversity is generated by distinct evolutionary mechanisms in African trypanosome species.</title>
        <authorList>
            <person name="Jackson A.P."/>
            <person name="Berry A."/>
            <person name="Aslett M."/>
            <person name="Allison H.C."/>
            <person name="Burton P."/>
            <person name="Vavrova-Anderson J."/>
            <person name="Brown R."/>
            <person name="Browne H."/>
            <person name="Corton N."/>
            <person name="Hauser H."/>
            <person name="Gamble J."/>
            <person name="Gilderthorp R."/>
            <person name="Marcello L."/>
            <person name="McQuillan J."/>
            <person name="Otto T.D."/>
            <person name="Quail M.A."/>
            <person name="Sanders M.J."/>
            <person name="van Tonder A."/>
            <person name="Ginger M.L."/>
            <person name="Field M.C."/>
            <person name="Barry J.D."/>
            <person name="Hertz-Fowler C."/>
            <person name="Berriman M."/>
        </authorList>
    </citation>
    <scope>NUCLEOTIDE SEQUENCE</scope>
    <source>
        <strain evidence="2">Y486</strain>
    </source>
</reference>
<gene>
    <name evidence="2" type="ORF">TVY486_1108540</name>
</gene>
<protein>
    <recommendedName>
        <fullName evidence="3">DUF4201 domain-containing protein</fullName>
    </recommendedName>
</protein>
<evidence type="ECO:0008006" key="3">
    <source>
        <dbReference type="Google" id="ProtNLM"/>
    </source>
</evidence>
<evidence type="ECO:0000313" key="2">
    <source>
        <dbReference type="EMBL" id="CCC53370.1"/>
    </source>
</evidence>
<feature type="coiled-coil region" evidence="1">
    <location>
        <begin position="138"/>
        <end position="209"/>
    </location>
</feature>
<dbReference type="OMA" id="IDTHERY"/>
<evidence type="ECO:0000256" key="1">
    <source>
        <dbReference type="SAM" id="Coils"/>
    </source>
</evidence>
<accession>G0UC22</accession>
<feature type="coiled-coil region" evidence="1">
    <location>
        <begin position="14"/>
        <end position="41"/>
    </location>
</feature>
<name>G0UC22_TRYVY</name>
<dbReference type="AlphaFoldDB" id="G0UC22"/>
<keyword evidence="1" id="KW-0175">Coiled coil</keyword>
<sequence length="271" mass="31714">MARRGDGDLSGRSLEELEEELQHYQKLLEEEKAELSELRAFKNTGGSEADESGARLDEQYLLQEDVVGLRRRVQRLKRSFGLLRQSAEVVELKNKTVAVMKEIEGIRTEVRTLEAEHGKLGKGVKELHMGDRAIKAIRNKQNEEHLELREKLKKLNDELRTLEREDTQLHQRFADLQRQIKFSIPAKDVDALKETYQKQMEDISDLRRRRDYLESLRRGVRKGRRMETTKEGKAKARAEKKIEELKRLLETRMEEFNMLKKSLDESIASTT</sequence>
<dbReference type="EMBL" id="HE573027">
    <property type="protein sequence ID" value="CCC53370.1"/>
    <property type="molecule type" value="Genomic_DNA"/>
</dbReference>
<dbReference type="VEuPathDB" id="TriTrypDB:TvY486_1108540"/>
<proteinExistence type="predicted"/>